<sequence>MKYYYQFKAIISGSKAVGKKTILKQLDSQTDLKIVQLHDKMQETLFIYEFQKEESYIPDALCFLIVCDQSTQSIQYAKSKIQIILKQLNRSYQFLVLINNQVHSQLILQDELEEYCTQNQINFLNINAKFGTNIILLQNLLRIKAQLIMKKCQILPFPLESYREQQFETINHQIKQTTPDRPLPQTPKSSGNKENQSDYKSINSETVESQRAFELIQDKSNQHNDTINILTQSTSYQNSQIQNSQILPSTKRAYLDLNSSCRLRSPSPISKKLICLEIAFNNQIFKVDIYYDDSYPLIIERICSTMQKKVKSTIKKSLMLLIESQINSFMQKLTQSLQDKGCKNLRIKECYERFISIHNQQIIKQKPNVGTLILLIQLQIIKIQVHENDDPYDLAFNSIVQYKLKKSSISALVQKIKLLQNQKNILILGIFDITSQELIVYQGENIQKKLFQFFVQFKLDYEYYKVLQQIL</sequence>
<dbReference type="EMBL" id="CAJJDM010000086">
    <property type="protein sequence ID" value="CAD8089404.1"/>
    <property type="molecule type" value="Genomic_DNA"/>
</dbReference>
<proteinExistence type="predicted"/>
<dbReference type="AlphaFoldDB" id="A0A8S1NRK3"/>
<name>A0A8S1NRK3_PARPR</name>
<evidence type="ECO:0000313" key="3">
    <source>
        <dbReference type="Proteomes" id="UP000688137"/>
    </source>
</evidence>
<evidence type="ECO:0000256" key="1">
    <source>
        <dbReference type="SAM" id="MobiDB-lite"/>
    </source>
</evidence>
<reference evidence="2" key="1">
    <citation type="submission" date="2021-01" db="EMBL/GenBank/DDBJ databases">
        <authorList>
            <consortium name="Genoscope - CEA"/>
            <person name="William W."/>
        </authorList>
    </citation>
    <scope>NUCLEOTIDE SEQUENCE</scope>
</reference>
<feature type="compositionally biased region" description="Polar residues" evidence="1">
    <location>
        <begin position="186"/>
        <end position="201"/>
    </location>
</feature>
<keyword evidence="3" id="KW-1185">Reference proteome</keyword>
<organism evidence="2 3">
    <name type="scientific">Paramecium primaurelia</name>
    <dbReference type="NCBI Taxonomy" id="5886"/>
    <lineage>
        <taxon>Eukaryota</taxon>
        <taxon>Sar</taxon>
        <taxon>Alveolata</taxon>
        <taxon>Ciliophora</taxon>
        <taxon>Intramacronucleata</taxon>
        <taxon>Oligohymenophorea</taxon>
        <taxon>Peniculida</taxon>
        <taxon>Parameciidae</taxon>
        <taxon>Paramecium</taxon>
    </lineage>
</organism>
<gene>
    <name evidence="2" type="ORF">PPRIM_AZ9-3.1.T0830176</name>
</gene>
<accession>A0A8S1NRK3</accession>
<dbReference type="Proteomes" id="UP000688137">
    <property type="component" value="Unassembled WGS sequence"/>
</dbReference>
<comment type="caution">
    <text evidence="2">The sequence shown here is derived from an EMBL/GenBank/DDBJ whole genome shotgun (WGS) entry which is preliminary data.</text>
</comment>
<protein>
    <submittedName>
        <fullName evidence="2">Uncharacterized protein</fullName>
    </submittedName>
</protein>
<evidence type="ECO:0000313" key="2">
    <source>
        <dbReference type="EMBL" id="CAD8089404.1"/>
    </source>
</evidence>
<feature type="region of interest" description="Disordered" evidence="1">
    <location>
        <begin position="174"/>
        <end position="201"/>
    </location>
</feature>